<dbReference type="RefSeq" id="XP_009014371.1">
    <property type="nucleotide sequence ID" value="XM_009016123.1"/>
</dbReference>
<dbReference type="PROSITE" id="PS50297">
    <property type="entry name" value="ANK_REP_REGION"/>
    <property type="match status" value="1"/>
</dbReference>
<comment type="pathway">
    <text evidence="1">Protein modification; protein ubiquitination.</text>
</comment>
<dbReference type="STRING" id="6412.T1F2W8"/>
<dbReference type="SUPFAM" id="SSF48403">
    <property type="entry name" value="Ankyrin repeat"/>
    <property type="match status" value="1"/>
</dbReference>
<sequence>MEKDAYGMTPLLAAAVTGNTKIVEYLTIHPECSREVRVEALELLGSTYVDKKRDLLGAAKFWKIAITERYRNNVLDVLHKPKPPNPLVPAYNNTTEVESLDDLENILLDPDEMRMQSLLIRERILGPTHPDTSYYIRYRGAVYADSGDFIWCISLWRYALEMQQKHLEPLSPLTQSSFLSFAELFSFMTTDTSTDKLIKIKNPLAILDDLLFVFNCCINEIEKGMKQLNVSESVHKMERDTTSFNRYLIIILHLMSLTCRKFSSIKDQERWFSFLKSVYRLVRMKCRNEQNHTLLHLACSKETSVIGRFPVCNFPDLCVVKVLLEVGASCSDRDKFGNTALHLASCSDSREVIELLLKSGAHICTTNFRSQTASDMLKSLHMHNIVPLLKHTTLQCLASKVIRDHKIKYKGEVPAKLENFVELH</sequence>
<organism evidence="9 10">
    <name type="scientific">Helobdella robusta</name>
    <name type="common">Californian leech</name>
    <dbReference type="NCBI Taxonomy" id="6412"/>
    <lineage>
        <taxon>Eukaryota</taxon>
        <taxon>Metazoa</taxon>
        <taxon>Spiralia</taxon>
        <taxon>Lophotrochozoa</taxon>
        <taxon>Annelida</taxon>
        <taxon>Clitellata</taxon>
        <taxon>Hirudinea</taxon>
        <taxon>Rhynchobdellida</taxon>
        <taxon>Glossiphoniidae</taxon>
        <taxon>Helobdella</taxon>
    </lineage>
</organism>
<dbReference type="EMBL" id="KB096183">
    <property type="protein sequence ID" value="ESO07760.1"/>
    <property type="molecule type" value="Genomic_DNA"/>
</dbReference>
<dbReference type="KEGG" id="hro:HELRODRAFT_170308"/>
<dbReference type="OrthoDB" id="6263088at2759"/>
<dbReference type="eggNOG" id="KOG0508">
    <property type="taxonomic scope" value="Eukaryota"/>
</dbReference>
<evidence type="ECO:0000313" key="9">
    <source>
        <dbReference type="EnsemblMetazoa" id="HelroP170308"/>
    </source>
</evidence>
<dbReference type="InterPro" id="IPR036770">
    <property type="entry name" value="Ankyrin_rpt-contain_sf"/>
</dbReference>
<comment type="similarity">
    <text evidence="6">Belongs to the fem-1 family.</text>
</comment>
<evidence type="ECO:0000256" key="6">
    <source>
        <dbReference type="ARBA" id="ARBA00038500"/>
    </source>
</evidence>
<keyword evidence="4" id="KW-0802">TPR repeat</keyword>
<dbReference type="OMA" id="ENKIGHE"/>
<dbReference type="Pfam" id="PF00023">
    <property type="entry name" value="Ank"/>
    <property type="match status" value="1"/>
</dbReference>
<dbReference type="EnsemblMetazoa" id="HelroT170308">
    <property type="protein sequence ID" value="HelroP170308"/>
    <property type="gene ID" value="HelroG170308"/>
</dbReference>
<proteinExistence type="inferred from homology"/>
<evidence type="ECO:0000313" key="8">
    <source>
        <dbReference type="EMBL" id="ESO07760.1"/>
    </source>
</evidence>
<keyword evidence="2" id="KW-0677">Repeat</keyword>
<dbReference type="SMART" id="SM00248">
    <property type="entry name" value="ANK"/>
    <property type="match status" value="3"/>
</dbReference>
<dbReference type="InterPro" id="IPR011990">
    <property type="entry name" value="TPR-like_helical_dom_sf"/>
</dbReference>
<evidence type="ECO:0000256" key="3">
    <source>
        <dbReference type="ARBA" id="ARBA00022786"/>
    </source>
</evidence>
<keyword evidence="5 7" id="KW-0040">ANK repeat</keyword>
<dbReference type="PANTHER" id="PTHR24173:SF85">
    <property type="entry name" value="PROTEIN FEM-1 HOMOLOG CG6966"/>
    <property type="match status" value="1"/>
</dbReference>
<dbReference type="FunFam" id="1.25.40.10:FF:000104">
    <property type="entry name" value="Fem-1 homolog c (C.elegans)"/>
    <property type="match status" value="1"/>
</dbReference>
<keyword evidence="3" id="KW-0833">Ubl conjugation pathway</keyword>
<dbReference type="HOGENOM" id="CLU_020042_0_1_1"/>
<protein>
    <submittedName>
        <fullName evidence="8 9">Uncharacterized protein</fullName>
    </submittedName>
</protein>
<dbReference type="FunCoup" id="T1F2W8">
    <property type="interactions" value="90"/>
</dbReference>
<evidence type="ECO:0000256" key="1">
    <source>
        <dbReference type="ARBA" id="ARBA00004906"/>
    </source>
</evidence>
<reference evidence="9" key="3">
    <citation type="submission" date="2015-06" db="UniProtKB">
        <authorList>
            <consortium name="EnsemblMetazoa"/>
        </authorList>
    </citation>
    <scope>IDENTIFICATION</scope>
</reference>
<evidence type="ECO:0000256" key="4">
    <source>
        <dbReference type="ARBA" id="ARBA00022803"/>
    </source>
</evidence>
<reference evidence="8 10" key="2">
    <citation type="journal article" date="2013" name="Nature">
        <title>Insights into bilaterian evolution from three spiralian genomes.</title>
        <authorList>
            <person name="Simakov O."/>
            <person name="Marletaz F."/>
            <person name="Cho S.J."/>
            <person name="Edsinger-Gonzales E."/>
            <person name="Havlak P."/>
            <person name="Hellsten U."/>
            <person name="Kuo D.H."/>
            <person name="Larsson T."/>
            <person name="Lv J."/>
            <person name="Arendt D."/>
            <person name="Savage R."/>
            <person name="Osoegawa K."/>
            <person name="de Jong P."/>
            <person name="Grimwood J."/>
            <person name="Chapman J.A."/>
            <person name="Shapiro H."/>
            <person name="Aerts A."/>
            <person name="Otillar R.P."/>
            <person name="Terry A.Y."/>
            <person name="Boore J.L."/>
            <person name="Grigoriev I.V."/>
            <person name="Lindberg D.R."/>
            <person name="Seaver E.C."/>
            <person name="Weisblat D.A."/>
            <person name="Putnam N.H."/>
            <person name="Rokhsar D.S."/>
        </authorList>
    </citation>
    <scope>NUCLEOTIDE SEQUENCE</scope>
</reference>
<dbReference type="GeneID" id="20203167"/>
<dbReference type="Pfam" id="PF12796">
    <property type="entry name" value="Ank_2"/>
    <property type="match status" value="1"/>
</dbReference>
<dbReference type="InParanoid" id="T1F2W8"/>
<name>T1F2W8_HELRO</name>
<evidence type="ECO:0000313" key="10">
    <source>
        <dbReference type="Proteomes" id="UP000015101"/>
    </source>
</evidence>
<dbReference type="EMBL" id="AMQM01003516">
    <property type="status" value="NOT_ANNOTATED_CDS"/>
    <property type="molecule type" value="Genomic_DNA"/>
</dbReference>
<evidence type="ECO:0000256" key="2">
    <source>
        <dbReference type="ARBA" id="ARBA00022737"/>
    </source>
</evidence>
<dbReference type="CTD" id="20203167"/>
<evidence type="ECO:0000256" key="5">
    <source>
        <dbReference type="ARBA" id="ARBA00023043"/>
    </source>
</evidence>
<dbReference type="AlphaFoldDB" id="T1F2W8"/>
<dbReference type="InterPro" id="IPR002110">
    <property type="entry name" value="Ankyrin_rpt"/>
</dbReference>
<gene>
    <name evidence="9" type="primary">20203167</name>
    <name evidence="8" type="ORF">HELRODRAFT_170308</name>
</gene>
<reference evidence="10" key="1">
    <citation type="submission" date="2012-12" db="EMBL/GenBank/DDBJ databases">
        <authorList>
            <person name="Hellsten U."/>
            <person name="Grimwood J."/>
            <person name="Chapman J.A."/>
            <person name="Shapiro H."/>
            <person name="Aerts A."/>
            <person name="Otillar R.P."/>
            <person name="Terry A.Y."/>
            <person name="Boore J.L."/>
            <person name="Simakov O."/>
            <person name="Marletaz F."/>
            <person name="Cho S.-J."/>
            <person name="Edsinger-Gonzales E."/>
            <person name="Havlak P."/>
            <person name="Kuo D.-H."/>
            <person name="Larsson T."/>
            <person name="Lv J."/>
            <person name="Arendt D."/>
            <person name="Savage R."/>
            <person name="Osoegawa K."/>
            <person name="de Jong P."/>
            <person name="Lindberg D.R."/>
            <person name="Seaver E.C."/>
            <person name="Weisblat D.A."/>
            <person name="Putnam N.H."/>
            <person name="Grigoriev I.V."/>
            <person name="Rokhsar D.S."/>
        </authorList>
    </citation>
    <scope>NUCLEOTIDE SEQUENCE</scope>
</reference>
<dbReference type="PROSITE" id="PS50088">
    <property type="entry name" value="ANK_REPEAT"/>
    <property type="match status" value="1"/>
</dbReference>
<evidence type="ECO:0000256" key="7">
    <source>
        <dbReference type="PROSITE-ProRule" id="PRU00023"/>
    </source>
</evidence>
<feature type="repeat" description="ANK" evidence="7">
    <location>
        <begin position="336"/>
        <end position="368"/>
    </location>
</feature>
<accession>T1F2W8</accession>
<dbReference type="Gene3D" id="1.25.40.20">
    <property type="entry name" value="Ankyrin repeat-containing domain"/>
    <property type="match status" value="1"/>
</dbReference>
<dbReference type="Proteomes" id="UP000015101">
    <property type="component" value="Unassembled WGS sequence"/>
</dbReference>
<dbReference type="PANTHER" id="PTHR24173">
    <property type="entry name" value="ANKYRIN REPEAT CONTAINING"/>
    <property type="match status" value="1"/>
</dbReference>
<keyword evidence="10" id="KW-1185">Reference proteome</keyword>
<dbReference type="Gene3D" id="1.25.40.10">
    <property type="entry name" value="Tetratricopeptide repeat domain"/>
    <property type="match status" value="1"/>
</dbReference>